<evidence type="ECO:0000313" key="2">
    <source>
        <dbReference type="Proteomes" id="UP000467841"/>
    </source>
</evidence>
<evidence type="ECO:0000313" key="1">
    <source>
        <dbReference type="EMBL" id="CAA7042470.1"/>
    </source>
</evidence>
<dbReference type="AlphaFoldDB" id="A0A6D2JQK0"/>
<accession>A0A6D2JQK0</accession>
<reference evidence="1" key="1">
    <citation type="submission" date="2020-01" db="EMBL/GenBank/DDBJ databases">
        <authorList>
            <person name="Mishra B."/>
        </authorList>
    </citation>
    <scope>NUCLEOTIDE SEQUENCE [LARGE SCALE GENOMIC DNA]</scope>
</reference>
<organism evidence="1 2">
    <name type="scientific">Microthlaspi erraticum</name>
    <dbReference type="NCBI Taxonomy" id="1685480"/>
    <lineage>
        <taxon>Eukaryota</taxon>
        <taxon>Viridiplantae</taxon>
        <taxon>Streptophyta</taxon>
        <taxon>Embryophyta</taxon>
        <taxon>Tracheophyta</taxon>
        <taxon>Spermatophyta</taxon>
        <taxon>Magnoliopsida</taxon>
        <taxon>eudicotyledons</taxon>
        <taxon>Gunneridae</taxon>
        <taxon>Pentapetalae</taxon>
        <taxon>rosids</taxon>
        <taxon>malvids</taxon>
        <taxon>Brassicales</taxon>
        <taxon>Brassicaceae</taxon>
        <taxon>Coluteocarpeae</taxon>
        <taxon>Microthlaspi</taxon>
    </lineage>
</organism>
<protein>
    <submittedName>
        <fullName evidence="1">Uncharacterized protein</fullName>
    </submittedName>
</protein>
<dbReference type="EMBL" id="CACVBM020001271">
    <property type="protein sequence ID" value="CAA7042470.1"/>
    <property type="molecule type" value="Genomic_DNA"/>
</dbReference>
<dbReference type="Proteomes" id="UP000467841">
    <property type="component" value="Unassembled WGS sequence"/>
</dbReference>
<proteinExistence type="predicted"/>
<comment type="caution">
    <text evidence="1">The sequence shown here is derived from an EMBL/GenBank/DDBJ whole genome shotgun (WGS) entry which is preliminary data.</text>
</comment>
<keyword evidence="2" id="KW-1185">Reference proteome</keyword>
<name>A0A6D2JQK0_9BRAS</name>
<sequence length="119" mass="12830">MSTNGCTDSCCLICKISSDASVEIALHQPRHLVDAKDVFIAKHRWGGNGLHEGSAQRDSLTSTLQLRHPSAGAEGRASADEIGYRSRVSSLSGRLFIVLLLHPPLHFSFSTTKSPNDTS</sequence>
<gene>
    <name evidence="1" type="ORF">MERR_LOCUS29705</name>
</gene>